<dbReference type="EMBL" id="PFSK01000042">
    <property type="protein sequence ID" value="PJC22144.1"/>
    <property type="molecule type" value="Genomic_DNA"/>
</dbReference>
<dbReference type="Proteomes" id="UP000228781">
    <property type="component" value="Unassembled WGS sequence"/>
</dbReference>
<sequence length="115" mass="13121">MLKIRLSKIGRKGTPSYRIVVTPKARPRDGRALEILGSFNPRVTPPAFSLNKERLNYWLKEGAQLTEAVKKLIEGKYKFKPYRPQQEAESHKPKEKTEKEEPQGGTAQETADKQS</sequence>
<name>A0A2M8EI37_UNCKA</name>
<dbReference type="InterPro" id="IPR000307">
    <property type="entry name" value="Ribosomal_bS16"/>
</dbReference>
<dbReference type="Pfam" id="PF00886">
    <property type="entry name" value="Ribosomal_S16"/>
    <property type="match status" value="1"/>
</dbReference>
<keyword evidence="2 3" id="KW-0687">Ribonucleoprotein</keyword>
<evidence type="ECO:0000256" key="2">
    <source>
        <dbReference type="ARBA" id="ARBA00023274"/>
    </source>
</evidence>
<feature type="region of interest" description="Disordered" evidence="4">
    <location>
        <begin position="80"/>
        <end position="115"/>
    </location>
</feature>
<dbReference type="AlphaFoldDB" id="A0A2M8EI37"/>
<dbReference type="GO" id="GO:0015935">
    <property type="term" value="C:small ribosomal subunit"/>
    <property type="evidence" value="ECO:0007669"/>
    <property type="project" value="TreeGrafter"/>
</dbReference>
<protein>
    <recommendedName>
        <fullName evidence="3">Small ribosomal subunit protein bS16</fullName>
    </recommendedName>
</protein>
<dbReference type="InterPro" id="IPR023803">
    <property type="entry name" value="Ribosomal_bS16_dom_sf"/>
</dbReference>
<dbReference type="SUPFAM" id="SSF54565">
    <property type="entry name" value="Ribosomal protein S16"/>
    <property type="match status" value="1"/>
</dbReference>
<evidence type="ECO:0000313" key="5">
    <source>
        <dbReference type="EMBL" id="PJC22144.1"/>
    </source>
</evidence>
<reference evidence="6" key="1">
    <citation type="submission" date="2017-09" db="EMBL/GenBank/DDBJ databases">
        <title>Depth-based differentiation of microbial function through sediment-hosted aquifers and enrichment of novel symbionts in the deep terrestrial subsurface.</title>
        <authorList>
            <person name="Probst A.J."/>
            <person name="Ladd B."/>
            <person name="Jarett J.K."/>
            <person name="Geller-Mcgrath D.E."/>
            <person name="Sieber C.M.K."/>
            <person name="Emerson J.B."/>
            <person name="Anantharaman K."/>
            <person name="Thomas B.C."/>
            <person name="Malmstrom R."/>
            <person name="Stieglmeier M."/>
            <person name="Klingl A."/>
            <person name="Woyke T."/>
            <person name="Ryan C.M."/>
            <person name="Banfield J.F."/>
        </authorList>
    </citation>
    <scope>NUCLEOTIDE SEQUENCE [LARGE SCALE GENOMIC DNA]</scope>
</reference>
<dbReference type="NCBIfam" id="TIGR00002">
    <property type="entry name" value="S16"/>
    <property type="match status" value="1"/>
</dbReference>
<dbReference type="GO" id="GO:0006412">
    <property type="term" value="P:translation"/>
    <property type="evidence" value="ECO:0007669"/>
    <property type="project" value="UniProtKB-UniRule"/>
</dbReference>
<evidence type="ECO:0000256" key="1">
    <source>
        <dbReference type="ARBA" id="ARBA00022980"/>
    </source>
</evidence>
<dbReference type="GO" id="GO:0005737">
    <property type="term" value="C:cytoplasm"/>
    <property type="evidence" value="ECO:0007669"/>
    <property type="project" value="UniProtKB-ARBA"/>
</dbReference>
<evidence type="ECO:0000256" key="3">
    <source>
        <dbReference type="HAMAP-Rule" id="MF_00385"/>
    </source>
</evidence>
<feature type="compositionally biased region" description="Basic and acidic residues" evidence="4">
    <location>
        <begin position="86"/>
        <end position="102"/>
    </location>
</feature>
<comment type="caution">
    <text evidence="5">The sequence shown here is derived from an EMBL/GenBank/DDBJ whole genome shotgun (WGS) entry which is preliminary data.</text>
</comment>
<organism evidence="5 6">
    <name type="scientific">candidate division WWE3 bacterium CG_4_9_14_0_2_um_filter_48_10</name>
    <dbReference type="NCBI Taxonomy" id="1975078"/>
    <lineage>
        <taxon>Bacteria</taxon>
        <taxon>Katanobacteria</taxon>
    </lineage>
</organism>
<comment type="similarity">
    <text evidence="3">Belongs to the bacterial ribosomal protein bS16 family.</text>
</comment>
<accession>A0A2M8EI37</accession>
<dbReference type="PANTHER" id="PTHR12919:SF20">
    <property type="entry name" value="SMALL RIBOSOMAL SUBUNIT PROTEIN BS16M"/>
    <property type="match status" value="1"/>
</dbReference>
<evidence type="ECO:0000313" key="6">
    <source>
        <dbReference type="Proteomes" id="UP000228781"/>
    </source>
</evidence>
<proteinExistence type="inferred from homology"/>
<dbReference type="GO" id="GO:0003735">
    <property type="term" value="F:structural constituent of ribosome"/>
    <property type="evidence" value="ECO:0007669"/>
    <property type="project" value="InterPro"/>
</dbReference>
<keyword evidence="1 3" id="KW-0689">Ribosomal protein</keyword>
<dbReference type="HAMAP" id="MF_00385">
    <property type="entry name" value="Ribosomal_bS16"/>
    <property type="match status" value="1"/>
</dbReference>
<evidence type="ECO:0000256" key="4">
    <source>
        <dbReference type="SAM" id="MobiDB-lite"/>
    </source>
</evidence>
<dbReference type="Gene3D" id="3.30.1320.10">
    <property type="match status" value="1"/>
</dbReference>
<dbReference type="PANTHER" id="PTHR12919">
    <property type="entry name" value="30S RIBOSOMAL PROTEIN S16"/>
    <property type="match status" value="1"/>
</dbReference>
<gene>
    <name evidence="3" type="primary">rpsP</name>
    <name evidence="5" type="ORF">CO059_02755</name>
</gene>